<evidence type="ECO:0000256" key="1">
    <source>
        <dbReference type="ARBA" id="ARBA00004123"/>
    </source>
</evidence>
<proteinExistence type="predicted"/>
<dbReference type="InterPro" id="IPR036638">
    <property type="entry name" value="HLH_DNA-bd_sf"/>
</dbReference>
<evidence type="ECO:0000313" key="8">
    <source>
        <dbReference type="EMBL" id="ODV75041.1"/>
    </source>
</evidence>
<protein>
    <recommendedName>
        <fullName evidence="7">BHLH domain-containing protein</fullName>
    </recommendedName>
</protein>
<feature type="domain" description="BHLH" evidence="7">
    <location>
        <begin position="33"/>
        <end position="85"/>
    </location>
</feature>
<dbReference type="OrthoDB" id="5778525at2759"/>
<gene>
    <name evidence="8" type="ORF">CYBJADRAFT_161516</name>
</gene>
<dbReference type="InterPro" id="IPR011598">
    <property type="entry name" value="bHLH_dom"/>
</dbReference>
<dbReference type="PROSITE" id="PS50888">
    <property type="entry name" value="BHLH"/>
    <property type="match status" value="1"/>
</dbReference>
<dbReference type="InterPro" id="IPR052207">
    <property type="entry name" value="Max-like/E-box_TFs"/>
</dbReference>
<evidence type="ECO:0000256" key="3">
    <source>
        <dbReference type="ARBA" id="ARBA00023125"/>
    </source>
</evidence>
<feature type="region of interest" description="Disordered" evidence="6">
    <location>
        <begin position="1"/>
        <end position="45"/>
    </location>
</feature>
<dbReference type="Proteomes" id="UP000094389">
    <property type="component" value="Unassembled WGS sequence"/>
</dbReference>
<dbReference type="RefSeq" id="XP_020072080.1">
    <property type="nucleotide sequence ID" value="XM_020213617.1"/>
</dbReference>
<feature type="compositionally biased region" description="Basic and acidic residues" evidence="6">
    <location>
        <begin position="19"/>
        <end position="45"/>
    </location>
</feature>
<evidence type="ECO:0000256" key="4">
    <source>
        <dbReference type="ARBA" id="ARBA00023163"/>
    </source>
</evidence>
<dbReference type="GeneID" id="30988013"/>
<dbReference type="GO" id="GO:0005634">
    <property type="term" value="C:nucleus"/>
    <property type="evidence" value="ECO:0007669"/>
    <property type="project" value="UniProtKB-SubCell"/>
</dbReference>
<name>A0A1E4S6A1_CYBJN</name>
<dbReference type="PANTHER" id="PTHR15741">
    <property type="entry name" value="BASIC HELIX-LOOP-HELIX ZIP TRANSCRIPTION FACTOR"/>
    <property type="match status" value="1"/>
</dbReference>
<evidence type="ECO:0000313" key="9">
    <source>
        <dbReference type="Proteomes" id="UP000094389"/>
    </source>
</evidence>
<keyword evidence="5" id="KW-0539">Nucleus</keyword>
<dbReference type="Gene3D" id="4.10.280.10">
    <property type="entry name" value="Helix-loop-helix DNA-binding domain"/>
    <property type="match status" value="1"/>
</dbReference>
<dbReference type="PANTHER" id="PTHR15741:SF27">
    <property type="entry name" value="TRANSCRIPTION FACTOR AP-4"/>
    <property type="match status" value="1"/>
</dbReference>
<sequence>MSEVSIAQHGDTSLVPDVKPQDTKRTPHLTDEQKKKNHIESEQKRRKAIREAFERLTELVPELSPEHSRSEILVLSKSADYLKELHVEHQTLLRLLRDKGIQVPPELQVKPPENLEEV</sequence>
<dbReference type="GO" id="GO:0000978">
    <property type="term" value="F:RNA polymerase II cis-regulatory region sequence-specific DNA binding"/>
    <property type="evidence" value="ECO:0007669"/>
    <property type="project" value="TreeGrafter"/>
</dbReference>
<evidence type="ECO:0000256" key="6">
    <source>
        <dbReference type="SAM" id="MobiDB-lite"/>
    </source>
</evidence>
<keyword evidence="3" id="KW-0238">DNA-binding</keyword>
<organism evidence="8 9">
    <name type="scientific">Cyberlindnera jadinii (strain ATCC 18201 / CBS 1600 / BCRC 20928 / JCM 3617 / NBRC 0987 / NRRL Y-1542)</name>
    <name type="common">Torula yeast</name>
    <name type="synonym">Candida utilis</name>
    <dbReference type="NCBI Taxonomy" id="983966"/>
    <lineage>
        <taxon>Eukaryota</taxon>
        <taxon>Fungi</taxon>
        <taxon>Dikarya</taxon>
        <taxon>Ascomycota</taxon>
        <taxon>Saccharomycotina</taxon>
        <taxon>Saccharomycetes</taxon>
        <taxon>Phaffomycetales</taxon>
        <taxon>Phaffomycetaceae</taxon>
        <taxon>Cyberlindnera</taxon>
    </lineage>
</organism>
<dbReference type="Pfam" id="PF23181">
    <property type="entry name" value="bHLH_INO4"/>
    <property type="match status" value="1"/>
</dbReference>
<keyword evidence="4" id="KW-0804">Transcription</keyword>
<dbReference type="SMART" id="SM00353">
    <property type="entry name" value="HLH"/>
    <property type="match status" value="1"/>
</dbReference>
<keyword evidence="9" id="KW-1185">Reference proteome</keyword>
<dbReference type="AlphaFoldDB" id="A0A1E4S6A1"/>
<dbReference type="InterPro" id="IPR057072">
    <property type="entry name" value="bHLH_INO4"/>
</dbReference>
<dbReference type="EMBL" id="KV453927">
    <property type="protein sequence ID" value="ODV75041.1"/>
    <property type="molecule type" value="Genomic_DNA"/>
</dbReference>
<dbReference type="SUPFAM" id="SSF47459">
    <property type="entry name" value="HLH, helix-loop-helix DNA-binding domain"/>
    <property type="match status" value="1"/>
</dbReference>
<dbReference type="STRING" id="983966.A0A1E4S6A1"/>
<comment type="subcellular location">
    <subcellularLocation>
        <location evidence="1">Nucleus</location>
    </subcellularLocation>
</comment>
<evidence type="ECO:0000259" key="7">
    <source>
        <dbReference type="PROSITE" id="PS50888"/>
    </source>
</evidence>
<evidence type="ECO:0000256" key="2">
    <source>
        <dbReference type="ARBA" id="ARBA00023015"/>
    </source>
</evidence>
<keyword evidence="2" id="KW-0805">Transcription regulation</keyword>
<dbReference type="GO" id="GO:0046983">
    <property type="term" value="F:protein dimerization activity"/>
    <property type="evidence" value="ECO:0007669"/>
    <property type="project" value="InterPro"/>
</dbReference>
<evidence type="ECO:0000256" key="5">
    <source>
        <dbReference type="ARBA" id="ARBA00023242"/>
    </source>
</evidence>
<accession>A0A1E4S6A1</accession>
<reference evidence="8 9" key="1">
    <citation type="journal article" date="2016" name="Proc. Natl. Acad. Sci. U.S.A.">
        <title>Comparative genomics of biotechnologically important yeasts.</title>
        <authorList>
            <person name="Riley R."/>
            <person name="Haridas S."/>
            <person name="Wolfe K.H."/>
            <person name="Lopes M.R."/>
            <person name="Hittinger C.T."/>
            <person name="Goeker M."/>
            <person name="Salamov A.A."/>
            <person name="Wisecaver J.H."/>
            <person name="Long T.M."/>
            <person name="Calvey C.H."/>
            <person name="Aerts A.L."/>
            <person name="Barry K.W."/>
            <person name="Choi C."/>
            <person name="Clum A."/>
            <person name="Coughlan A.Y."/>
            <person name="Deshpande S."/>
            <person name="Douglass A.P."/>
            <person name="Hanson S.J."/>
            <person name="Klenk H.-P."/>
            <person name="LaButti K.M."/>
            <person name="Lapidus A."/>
            <person name="Lindquist E.A."/>
            <person name="Lipzen A.M."/>
            <person name="Meier-Kolthoff J.P."/>
            <person name="Ohm R.A."/>
            <person name="Otillar R.P."/>
            <person name="Pangilinan J.L."/>
            <person name="Peng Y."/>
            <person name="Rokas A."/>
            <person name="Rosa C.A."/>
            <person name="Scheuner C."/>
            <person name="Sibirny A.A."/>
            <person name="Slot J.C."/>
            <person name="Stielow J.B."/>
            <person name="Sun H."/>
            <person name="Kurtzman C.P."/>
            <person name="Blackwell M."/>
            <person name="Grigoriev I.V."/>
            <person name="Jeffries T.W."/>
        </authorList>
    </citation>
    <scope>NUCLEOTIDE SEQUENCE [LARGE SCALE GENOMIC DNA]</scope>
    <source>
        <strain evidence="9">ATCC 18201 / CBS 1600 / BCRC 20928 / JCM 3617 / NBRC 0987 / NRRL Y-1542</strain>
    </source>
</reference>
<dbReference type="GO" id="GO:0000981">
    <property type="term" value="F:DNA-binding transcription factor activity, RNA polymerase II-specific"/>
    <property type="evidence" value="ECO:0007669"/>
    <property type="project" value="TreeGrafter"/>
</dbReference>
<dbReference type="OMA" id="NHIESEQ"/>